<dbReference type="PANTHER" id="PTHR31286:SF99">
    <property type="entry name" value="DUF4283 DOMAIN-CONTAINING PROTEIN"/>
    <property type="match status" value="1"/>
</dbReference>
<evidence type="ECO:0000313" key="3">
    <source>
        <dbReference type="Proteomes" id="UP001174677"/>
    </source>
</evidence>
<protein>
    <recommendedName>
        <fullName evidence="1">DUF4283 domain-containing protein</fullName>
    </recommendedName>
</protein>
<dbReference type="InterPro" id="IPR040256">
    <property type="entry name" value="At4g02000-like"/>
</dbReference>
<comment type="caution">
    <text evidence="2">The sequence shown here is derived from an EMBL/GenBank/DDBJ whole genome shotgun (WGS) entry which is preliminary data.</text>
</comment>
<reference evidence="2" key="1">
    <citation type="journal article" date="2023" name="Plant Biotechnol. J.">
        <title>Chromosome-level wild Hevea brasiliensis genome provides new tools for genomic-assisted breeding and valuable loci to elevate rubber yield.</title>
        <authorList>
            <person name="Cheng H."/>
            <person name="Song X."/>
            <person name="Hu Y."/>
            <person name="Wu T."/>
            <person name="Yang Q."/>
            <person name="An Z."/>
            <person name="Feng S."/>
            <person name="Deng Z."/>
            <person name="Wu W."/>
            <person name="Zeng X."/>
            <person name="Tu M."/>
            <person name="Wang X."/>
            <person name="Huang H."/>
        </authorList>
    </citation>
    <scope>NUCLEOTIDE SEQUENCE</scope>
    <source>
        <strain evidence="2">MT/VB/25A 57/8</strain>
    </source>
</reference>
<dbReference type="InterPro" id="IPR025558">
    <property type="entry name" value="DUF4283"/>
</dbReference>
<gene>
    <name evidence="2" type="ORF">P3X46_008982</name>
</gene>
<sequence>MWNHINVKVMELENDYSLVKFSSEVEFHHVVLDGPWTIFGNYLIVCPWSPEFYIATDEINSFTVWVRLPRLPLHFYHKKVLRGIGEAIGKVDKIDYNTGDAINGRFARLAVSINLKDPLVSQFSINGRV</sequence>
<accession>A0ABQ9MPG9</accession>
<dbReference type="EMBL" id="JARPOI010000005">
    <property type="protein sequence ID" value="KAJ9180774.1"/>
    <property type="molecule type" value="Genomic_DNA"/>
</dbReference>
<name>A0ABQ9MPG9_HEVBR</name>
<feature type="domain" description="DUF4283" evidence="1">
    <location>
        <begin position="5"/>
        <end position="52"/>
    </location>
</feature>
<dbReference type="Pfam" id="PF14111">
    <property type="entry name" value="DUF4283"/>
    <property type="match status" value="1"/>
</dbReference>
<evidence type="ECO:0000313" key="2">
    <source>
        <dbReference type="EMBL" id="KAJ9180774.1"/>
    </source>
</evidence>
<proteinExistence type="predicted"/>
<organism evidence="2 3">
    <name type="scientific">Hevea brasiliensis</name>
    <name type="common">Para rubber tree</name>
    <name type="synonym">Siphonia brasiliensis</name>
    <dbReference type="NCBI Taxonomy" id="3981"/>
    <lineage>
        <taxon>Eukaryota</taxon>
        <taxon>Viridiplantae</taxon>
        <taxon>Streptophyta</taxon>
        <taxon>Embryophyta</taxon>
        <taxon>Tracheophyta</taxon>
        <taxon>Spermatophyta</taxon>
        <taxon>Magnoliopsida</taxon>
        <taxon>eudicotyledons</taxon>
        <taxon>Gunneridae</taxon>
        <taxon>Pentapetalae</taxon>
        <taxon>rosids</taxon>
        <taxon>fabids</taxon>
        <taxon>Malpighiales</taxon>
        <taxon>Euphorbiaceae</taxon>
        <taxon>Crotonoideae</taxon>
        <taxon>Micrandreae</taxon>
        <taxon>Hevea</taxon>
    </lineage>
</organism>
<dbReference type="Proteomes" id="UP001174677">
    <property type="component" value="Chromosome 5"/>
</dbReference>
<evidence type="ECO:0000259" key="1">
    <source>
        <dbReference type="Pfam" id="PF14111"/>
    </source>
</evidence>
<keyword evidence="3" id="KW-1185">Reference proteome</keyword>
<dbReference type="PANTHER" id="PTHR31286">
    <property type="entry name" value="GLYCINE-RICH CELL WALL STRUCTURAL PROTEIN 1.8-LIKE"/>
    <property type="match status" value="1"/>
</dbReference>